<reference evidence="1 3" key="3">
    <citation type="journal article" date="2010" name="Environ. Microbiol.">
        <title>Genomic analysis of oceanic cyanobacterial myoviruses compared with T4-like myoviruses from diverse hosts and environments.</title>
        <authorList>
            <person name="Sullivan M.B."/>
            <person name="Huang K.H."/>
            <person name="Ignacio-Espinoza J.C."/>
            <person name="Berlin A.M."/>
            <person name="Kelly L."/>
            <person name="Weigele P.R."/>
            <person name="DeFrancesco A.S."/>
            <person name="Kern S.E."/>
            <person name="Thompson L.R."/>
            <person name="Young S."/>
            <person name="Yandava C."/>
            <person name="Fu R."/>
            <person name="Krastins B."/>
            <person name="Chase M."/>
            <person name="Sarracino D."/>
            <person name="Osburne M.S."/>
            <person name="Henn M.R."/>
            <person name="Chisholm S.W."/>
        </authorList>
    </citation>
    <scope>NUCLEOTIDE SEQUENCE [LARGE SCALE GENOMIC DNA]</scope>
</reference>
<evidence type="ECO:0000313" key="1">
    <source>
        <dbReference type="EMBL" id="AAX44519.1"/>
    </source>
</evidence>
<dbReference type="EMBL" id="AY939844">
    <property type="protein sequence ID" value="AAX44519.1"/>
    <property type="molecule type" value="Genomic_DNA"/>
</dbReference>
<dbReference type="GeneID" id="3294404"/>
<reference evidence="2 4" key="2">
    <citation type="submission" date="2009-10" db="EMBL/GenBank/DDBJ databases">
        <title>The Genome Sequence of Prochlorococcus phage P-SSM2.</title>
        <authorList>
            <consortium name="The Broad Institute Genome Sequencing Platform"/>
            <person name="Henn M.R."/>
            <person name="Sullivan M.S."/>
            <person name="Osburne M.S."/>
            <person name="Levin J."/>
            <person name="Malboeuf C."/>
            <person name="Casali M."/>
            <person name="Russ C."/>
            <person name="Lennon N."/>
            <person name="Chapman S.B."/>
            <person name="Erlich R."/>
            <person name="Young S.K."/>
            <person name="Koehrsen M."/>
            <person name="Yandava C."/>
            <person name="Zeng Q."/>
            <person name="Alvarado L."/>
            <person name="Anderson S."/>
            <person name="Berlin A."/>
            <person name="Borenstein D."/>
            <person name="Chen Z."/>
            <person name="Engels R."/>
            <person name="Freedman E."/>
            <person name="Gellesch M."/>
            <person name="Goldberg J."/>
            <person name="Green L."/>
            <person name="Griggs A."/>
            <person name="Gujja S."/>
            <person name="Heilman E.R."/>
            <person name="Heiman D."/>
            <person name="Hepburn T."/>
            <person name="Howarth C."/>
            <person name="Jen D."/>
            <person name="Larson L."/>
            <person name="Lewis B."/>
            <person name="Mehta T."/>
            <person name="Park D."/>
            <person name="Pearson M."/>
            <person name="Richards J."/>
            <person name="Rizzolo K."/>
            <person name="Roberts A."/>
            <person name="Ryan E."/>
            <person name="Saif S."/>
            <person name="Shea T."/>
            <person name="Shenoy N."/>
            <person name="Sisk P."/>
            <person name="Stolte C."/>
            <person name="Sykes S."/>
            <person name="Walk T."/>
            <person name="White J."/>
            <person name="Yu Q."/>
            <person name="Coleman M.L."/>
            <person name="Huang K.H."/>
            <person name="Weigele P.R."/>
            <person name="DeFrancesco A.S."/>
            <person name="Kern S.E."/>
            <person name="Thompson L.R."/>
            <person name="Fu R."/>
            <person name="Hombeck B."/>
            <person name="Chisholm S.W."/>
            <person name="Haas B."/>
            <person name="Nusbaum C."/>
            <person name="Birren B."/>
        </authorList>
    </citation>
    <scope>NUCLEOTIDE SEQUENCE [LARGE SCALE GENOMIC DNA]</scope>
    <source>
        <strain evidence="2">P-SSM2</strain>
    </source>
</reference>
<dbReference type="Proteomes" id="UP000013923">
    <property type="component" value="Genome"/>
</dbReference>
<dbReference type="KEGG" id="vg:3294404"/>
<evidence type="ECO:0000313" key="2">
    <source>
        <dbReference type="EMBL" id="ACY76020.1"/>
    </source>
</evidence>
<dbReference type="Proteomes" id="UP000000991">
    <property type="component" value="Segment"/>
</dbReference>
<evidence type="ECO:0000313" key="3">
    <source>
        <dbReference type="Proteomes" id="UP000000991"/>
    </source>
</evidence>
<organismHost>
    <name type="scientific">Prochlorococcus</name>
    <dbReference type="NCBI Taxonomy" id="1218"/>
</organismHost>
<reference evidence="1 3" key="1">
    <citation type="journal article" date="2005" name="PLoS Biol.">
        <title>Three Prochlorococcus cyanophage genomes: signature features and ecological interpretations.</title>
        <authorList>
            <person name="Sullivan M.B."/>
            <person name="Coleman M.L."/>
            <person name="Weigele P."/>
            <person name="Rohwer F."/>
            <person name="Chisholm S.W."/>
        </authorList>
    </citation>
    <scope>NUCLEOTIDE SEQUENCE</scope>
</reference>
<dbReference type="EMBL" id="GU071092">
    <property type="protein sequence ID" value="ACY76020.1"/>
    <property type="molecule type" value="Genomic_DNA"/>
</dbReference>
<sequence>MSAQGFTDNATKYTIDTKSVAASRKAFKAGNIDLRTHVRNLLGAKSLVK</sequence>
<name>Q58ML3_BPPRM</name>
<dbReference type="RefSeq" id="YP_214373.1">
    <property type="nucleotide sequence ID" value="NC_006883.2"/>
</dbReference>
<protein>
    <submittedName>
        <fullName evidence="1">Uncharacterized protein</fullName>
    </submittedName>
</protein>
<gene>
    <name evidence="2" type="ORF">PCMG_00144</name>
    <name evidence="1" type="ORF">PSSM2_141</name>
</gene>
<keyword evidence="3" id="KW-1185">Reference proteome</keyword>
<organism evidence="1 3">
    <name type="scientific">Prochlorococcus phage P-SSM2</name>
    <dbReference type="NCBI Taxonomy" id="268746"/>
    <lineage>
        <taxon>Viruses</taxon>
        <taxon>Duplodnaviria</taxon>
        <taxon>Heunggongvirae</taxon>
        <taxon>Uroviricota</taxon>
        <taxon>Caudoviricetes</taxon>
        <taxon>Pantevenvirales</taxon>
        <taxon>Kyanoviridae</taxon>
        <taxon>Salacisavirus</taxon>
        <taxon>Salacisavirus pssm2</taxon>
    </lineage>
</organism>
<accession>Q58ML3</accession>
<evidence type="ECO:0000313" key="4">
    <source>
        <dbReference type="Proteomes" id="UP000013923"/>
    </source>
</evidence>
<proteinExistence type="predicted"/>